<comment type="similarity">
    <text evidence="2">Belongs to the UPF0702 family.</text>
</comment>
<evidence type="ECO:0000256" key="4">
    <source>
        <dbReference type="ARBA" id="ARBA00022692"/>
    </source>
</evidence>
<dbReference type="Pfam" id="PF04239">
    <property type="entry name" value="DUF421"/>
    <property type="match status" value="1"/>
</dbReference>
<evidence type="ECO:0000259" key="8">
    <source>
        <dbReference type="Pfam" id="PF04239"/>
    </source>
</evidence>
<dbReference type="InterPro" id="IPR007353">
    <property type="entry name" value="DUF421"/>
</dbReference>
<name>A0A5C6VUZ8_9BACI</name>
<evidence type="ECO:0000313" key="10">
    <source>
        <dbReference type="EMBL" id="TXC89352.1"/>
    </source>
</evidence>
<evidence type="ECO:0000259" key="9">
    <source>
        <dbReference type="Pfam" id="PF20730"/>
    </source>
</evidence>
<dbReference type="OrthoDB" id="9793799at2"/>
<accession>A0A5C6VUZ8</accession>
<reference evidence="10 11" key="1">
    <citation type="journal article" date="2005" name="Int. J. Syst. Evol. Microbiol.">
        <title>Bacillus litoralis sp. nov., isolated from a tidal flat of the Yellow Sea in Korea.</title>
        <authorList>
            <person name="Yoon J.H."/>
            <person name="Oh T.K."/>
        </authorList>
    </citation>
    <scope>NUCLEOTIDE SEQUENCE [LARGE SCALE GENOMIC DNA]</scope>
    <source>
        <strain evidence="10 11">SW-211</strain>
    </source>
</reference>
<dbReference type="GO" id="GO:0005886">
    <property type="term" value="C:plasma membrane"/>
    <property type="evidence" value="ECO:0007669"/>
    <property type="project" value="UniProtKB-SubCell"/>
</dbReference>
<sequence length="168" mass="18958">MFLSSFADLWRIIVVGFFAYLSLILVLRIAGKRTLSKMNAFDLVVTVALGSILATTLLNKNVSLFDGITAFATLSFFQFIVAWFSTRSKTFSKFIKSQPQLLYFKDEYLKQPMNKERITENEILQATRSQGISSIKAVKAVVLESDGSLSVLKKTQEETEQALKNVRK</sequence>
<dbReference type="PANTHER" id="PTHR34582:SF6">
    <property type="entry name" value="UPF0702 TRANSMEMBRANE PROTEIN YCAP"/>
    <property type="match status" value="1"/>
</dbReference>
<evidence type="ECO:0000256" key="1">
    <source>
        <dbReference type="ARBA" id="ARBA00004651"/>
    </source>
</evidence>
<proteinExistence type="inferred from homology"/>
<gene>
    <name evidence="10" type="ORF">FS935_17930</name>
</gene>
<dbReference type="Gene3D" id="3.30.240.20">
    <property type="entry name" value="bsu07140 like domains"/>
    <property type="match status" value="1"/>
</dbReference>
<feature type="transmembrane region" description="Helical" evidence="7">
    <location>
        <begin position="12"/>
        <end position="31"/>
    </location>
</feature>
<feature type="transmembrane region" description="Helical" evidence="7">
    <location>
        <begin position="64"/>
        <end position="84"/>
    </location>
</feature>
<comment type="caution">
    <text evidence="10">The sequence shown here is derived from an EMBL/GenBank/DDBJ whole genome shotgun (WGS) entry which is preliminary data.</text>
</comment>
<dbReference type="Proteomes" id="UP000321363">
    <property type="component" value="Unassembled WGS sequence"/>
</dbReference>
<keyword evidence="6 7" id="KW-0472">Membrane</keyword>
<feature type="domain" description="YetF-like N-terminal transmembrane" evidence="9">
    <location>
        <begin position="18"/>
        <end position="82"/>
    </location>
</feature>
<protein>
    <submittedName>
        <fullName evidence="10">DUF421 domain-containing protein</fullName>
    </submittedName>
</protein>
<dbReference type="AlphaFoldDB" id="A0A5C6VUZ8"/>
<feature type="domain" description="YetF C-terminal" evidence="8">
    <location>
        <begin position="87"/>
        <end position="159"/>
    </location>
</feature>
<dbReference type="PANTHER" id="PTHR34582">
    <property type="entry name" value="UPF0702 TRANSMEMBRANE PROTEIN YCAP"/>
    <property type="match status" value="1"/>
</dbReference>
<comment type="subcellular location">
    <subcellularLocation>
        <location evidence="1">Cell membrane</location>
        <topology evidence="1">Multi-pass membrane protein</topology>
    </subcellularLocation>
</comment>
<dbReference type="InterPro" id="IPR048454">
    <property type="entry name" value="YetF_N"/>
</dbReference>
<organism evidence="10 11">
    <name type="scientific">Metabacillus litoralis</name>
    <dbReference type="NCBI Taxonomy" id="152268"/>
    <lineage>
        <taxon>Bacteria</taxon>
        <taxon>Bacillati</taxon>
        <taxon>Bacillota</taxon>
        <taxon>Bacilli</taxon>
        <taxon>Bacillales</taxon>
        <taxon>Bacillaceae</taxon>
        <taxon>Metabacillus</taxon>
    </lineage>
</organism>
<keyword evidence="11" id="KW-1185">Reference proteome</keyword>
<dbReference type="InterPro" id="IPR023090">
    <property type="entry name" value="UPF0702_alpha/beta_dom_sf"/>
</dbReference>
<dbReference type="Pfam" id="PF20730">
    <property type="entry name" value="YetF_N"/>
    <property type="match status" value="1"/>
</dbReference>
<evidence type="ECO:0000256" key="6">
    <source>
        <dbReference type="ARBA" id="ARBA00023136"/>
    </source>
</evidence>
<evidence type="ECO:0000256" key="5">
    <source>
        <dbReference type="ARBA" id="ARBA00022989"/>
    </source>
</evidence>
<evidence type="ECO:0000256" key="2">
    <source>
        <dbReference type="ARBA" id="ARBA00006448"/>
    </source>
</evidence>
<dbReference type="RefSeq" id="WP_146950018.1">
    <property type="nucleotide sequence ID" value="NZ_VOQF01000012.1"/>
</dbReference>
<keyword evidence="5 7" id="KW-1133">Transmembrane helix</keyword>
<feature type="transmembrane region" description="Helical" evidence="7">
    <location>
        <begin position="40"/>
        <end position="58"/>
    </location>
</feature>
<dbReference type="EMBL" id="VOQF01000012">
    <property type="protein sequence ID" value="TXC89352.1"/>
    <property type="molecule type" value="Genomic_DNA"/>
</dbReference>
<keyword evidence="4 7" id="KW-0812">Transmembrane</keyword>
<evidence type="ECO:0000256" key="7">
    <source>
        <dbReference type="SAM" id="Phobius"/>
    </source>
</evidence>
<evidence type="ECO:0000256" key="3">
    <source>
        <dbReference type="ARBA" id="ARBA00022475"/>
    </source>
</evidence>
<keyword evidence="3" id="KW-1003">Cell membrane</keyword>
<evidence type="ECO:0000313" key="11">
    <source>
        <dbReference type="Proteomes" id="UP000321363"/>
    </source>
</evidence>